<dbReference type="HOGENOM" id="CLU_1667417_0_0_14"/>
<organism evidence="1 2">
    <name type="scientific">Metamycoplasma arthritidis (strain 158L3-1)</name>
    <name type="common">Mycoplasma arthritidis</name>
    <dbReference type="NCBI Taxonomy" id="243272"/>
    <lineage>
        <taxon>Bacteria</taxon>
        <taxon>Bacillati</taxon>
        <taxon>Mycoplasmatota</taxon>
        <taxon>Mycoplasmoidales</taxon>
        <taxon>Metamycoplasmataceae</taxon>
        <taxon>Metamycoplasma</taxon>
    </lineage>
</organism>
<name>B3PNF1_META1</name>
<keyword evidence="2" id="KW-1185">Reference proteome</keyword>
<dbReference type="NCBIfam" id="NF045837">
    <property type="entry name" value="Mplas_Cys_pep"/>
    <property type="match status" value="1"/>
</dbReference>
<evidence type="ECO:0000313" key="2">
    <source>
        <dbReference type="Proteomes" id="UP000008812"/>
    </source>
</evidence>
<sequence length="158" mass="19466">MWSEQSNKTFFTNHIQMKRYIDNFIQRDKKDNPLDIYTNIWGSIKPWKWIDEGLPVMLMGHLWTYGYHAVVAYGYWKDKNKYLVHYGWEDQSQVIMSTSFLFETWSIALKPKYDSYLNTRYFLLDNKEISLKSYTKMMANPNEKYPDDYPFKDYYWYW</sequence>
<dbReference type="KEGG" id="mat:MARTH_orf826"/>
<proteinExistence type="predicted"/>
<reference evidence="1 2" key="1">
    <citation type="journal article" date="2008" name="Infect. Immun.">
        <title>Genome of Mycoplasma arthritidis.</title>
        <authorList>
            <person name="Dybvig K."/>
            <person name="Zuhua C."/>
            <person name="Lao P."/>
            <person name="Jordan D.S."/>
            <person name="French C.T."/>
            <person name="Tu A.H."/>
            <person name="Loraine A.E."/>
        </authorList>
    </citation>
    <scope>NUCLEOTIDE SEQUENCE [LARGE SCALE GENOMIC DNA]</scope>
    <source>
        <strain evidence="1 2">158L3-1</strain>
    </source>
</reference>
<dbReference type="InterPro" id="IPR054779">
    <property type="entry name" value="Cys_pept_put_mycoplasmatota"/>
</dbReference>
<evidence type="ECO:0000313" key="1">
    <source>
        <dbReference type="EMBL" id="ACF07553.1"/>
    </source>
</evidence>
<dbReference type="eggNOG" id="ENOG5031ZGV">
    <property type="taxonomic scope" value="Bacteria"/>
</dbReference>
<dbReference type="AlphaFoldDB" id="B3PNF1"/>
<dbReference type="EMBL" id="CP001047">
    <property type="protein sequence ID" value="ACF07553.1"/>
    <property type="molecule type" value="Genomic_DNA"/>
</dbReference>
<accession>B3PNF1</accession>
<dbReference type="Proteomes" id="UP000008812">
    <property type="component" value="Chromosome"/>
</dbReference>
<protein>
    <submittedName>
        <fullName evidence="1">Uncharacterized protein</fullName>
    </submittedName>
</protein>
<dbReference type="STRING" id="243272.MARTH_orf826"/>
<gene>
    <name evidence="1" type="ordered locus">MARTH_orf826</name>
</gene>